<evidence type="ECO:0000313" key="3">
    <source>
        <dbReference type="EMBL" id="OGZ19214.1"/>
    </source>
</evidence>
<name>A0A1G2E030_9BACT</name>
<keyword evidence="1" id="KW-0175">Coiled coil</keyword>
<feature type="chain" id="PRO_5009582661" description="DUF5667 domain-containing protein" evidence="2">
    <location>
        <begin position="30"/>
        <end position="969"/>
    </location>
</feature>
<protein>
    <recommendedName>
        <fullName evidence="5">DUF5667 domain-containing protein</fullName>
    </recommendedName>
</protein>
<dbReference type="AlphaFoldDB" id="A0A1G2E030"/>
<feature type="signal peptide" evidence="2">
    <location>
        <begin position="1"/>
        <end position="29"/>
    </location>
</feature>
<organism evidence="3 4">
    <name type="scientific">Candidatus Nealsonbacteria bacterium RIFCSPHIGHO2_01_FULL_38_55</name>
    <dbReference type="NCBI Taxonomy" id="1801664"/>
    <lineage>
        <taxon>Bacteria</taxon>
        <taxon>Candidatus Nealsoniibacteriota</taxon>
    </lineage>
</organism>
<sequence>MLNFFLKKKNGIFTKFALFVFLAVNLLPAATPALGQNFSPQYPARIKAIAEELSDASGELVAINQDLKAEASQCSCNSAISICVQKKAVPSNTAGDPCENREYIEEIQVAIRNKTDQVSYLIALLEAEMEAGLEDELNTLAEDEAQAIRTEINNLLESSKRIVAPSLANANALDNDNYSSQNKCQANCNRAFPLSFKICVNAQGEQKPIEMNFQVSASLKKLDLGQIEIKKFGLNLPDKLKLSGIGLLNDFSLALPDISLEFPPTPVKNLGDASLDPIVLHSFSASLPSFNPAKFSCNRPDSSQYSCYGVETIKTATYIESEWYAQTISWLSDRCQEIPTMKGELGMPIEEKTIKCFDAKNVQKTIVEECDAIWKQFIQCLIVKVFTFGAADCPLPTGICWRLKQPDPPEKRQRAAAEQCSALFQGQNEAVPAGCGSDPANTLKNKCEAIKDIGINKNQCATLFKRQGETAPVECDSKPLETFENKCEEIKNSGAKNIPEPCFTIPDPCFFVPLLTDPPEAVTDLSTQYFQGDQNSCIEQTIGDNSLFEANADCPLSLNYGTSAPRIKLPGVKIPDIRLPSFNFSPFLKVKLPNFIFEDLAFPDMDLCNISDCADMLGELNLNVAMPTLRIPDIQLPDIFASLGIPGLNSKIRIQTDKIRFPAIQMPVPDFDLLKFAAPKITLPKISMPRPQIKVDFKGVKINLPNLLLGLLGSIFNIPSGCVGLGFGLSGLPLEIIFPDYYFYWPRFPRIPDLCEEVDSFCRQLKNALDETIGSRIGALQDAANNPIQTGIQEQLDEIAIIYKQAIEKGISDKMEEIKNKIETAARNAAIFENGLARIPKTTIPLGWITIPMSGVNSKLNKLPLEINFNWPGELKELQISNPVVYQLPSIHLENLNFSRDIKLKLPGLQLPSFSFDISFSDDYVDVAGGSPSGGNPYPMNQIDSNLQTIIEKSDEITDASENIIDVLK</sequence>
<reference evidence="3 4" key="1">
    <citation type="journal article" date="2016" name="Nat. Commun.">
        <title>Thousands of microbial genomes shed light on interconnected biogeochemical processes in an aquifer system.</title>
        <authorList>
            <person name="Anantharaman K."/>
            <person name="Brown C.T."/>
            <person name="Hug L.A."/>
            <person name="Sharon I."/>
            <person name="Castelle C.J."/>
            <person name="Probst A.J."/>
            <person name="Thomas B.C."/>
            <person name="Singh A."/>
            <person name="Wilkins M.J."/>
            <person name="Karaoz U."/>
            <person name="Brodie E.L."/>
            <person name="Williams K.H."/>
            <person name="Hubbard S.S."/>
            <person name="Banfield J.F."/>
        </authorList>
    </citation>
    <scope>NUCLEOTIDE SEQUENCE [LARGE SCALE GENOMIC DNA]</scope>
</reference>
<evidence type="ECO:0000256" key="2">
    <source>
        <dbReference type="SAM" id="SignalP"/>
    </source>
</evidence>
<dbReference type="EMBL" id="MHLZ01000041">
    <property type="protein sequence ID" value="OGZ19214.1"/>
    <property type="molecule type" value="Genomic_DNA"/>
</dbReference>
<accession>A0A1G2E030</accession>
<evidence type="ECO:0000256" key="1">
    <source>
        <dbReference type="SAM" id="Coils"/>
    </source>
</evidence>
<gene>
    <name evidence="3" type="ORF">A2626_01175</name>
</gene>
<dbReference type="Proteomes" id="UP000177360">
    <property type="component" value="Unassembled WGS sequence"/>
</dbReference>
<proteinExistence type="predicted"/>
<feature type="coiled-coil region" evidence="1">
    <location>
        <begin position="808"/>
        <end position="835"/>
    </location>
</feature>
<evidence type="ECO:0008006" key="5">
    <source>
        <dbReference type="Google" id="ProtNLM"/>
    </source>
</evidence>
<keyword evidence="2" id="KW-0732">Signal</keyword>
<evidence type="ECO:0000313" key="4">
    <source>
        <dbReference type="Proteomes" id="UP000177360"/>
    </source>
</evidence>
<comment type="caution">
    <text evidence="3">The sequence shown here is derived from an EMBL/GenBank/DDBJ whole genome shotgun (WGS) entry which is preliminary data.</text>
</comment>